<dbReference type="AlphaFoldDB" id="A0ABD0R4X6"/>
<name>A0ABD0R4X6_CIRMR</name>
<gene>
    <name evidence="1" type="ORF">M9458_011875</name>
</gene>
<reference evidence="1 2" key="1">
    <citation type="submission" date="2024-05" db="EMBL/GenBank/DDBJ databases">
        <title>Genome sequencing and assembly of Indian major carp, Cirrhinus mrigala (Hamilton, 1822).</title>
        <authorList>
            <person name="Mohindra V."/>
            <person name="Chowdhury L.M."/>
            <person name="Lal K."/>
            <person name="Jena J.K."/>
        </authorList>
    </citation>
    <scope>NUCLEOTIDE SEQUENCE [LARGE SCALE GENOMIC DNA]</scope>
    <source>
        <strain evidence="1">CM1030</strain>
        <tissue evidence="1">Blood</tissue>
    </source>
</reference>
<proteinExistence type="predicted"/>
<evidence type="ECO:0000313" key="2">
    <source>
        <dbReference type="Proteomes" id="UP001529510"/>
    </source>
</evidence>
<keyword evidence="2" id="KW-1185">Reference proteome</keyword>
<sequence>EHIEEMSNLSRAQLRMNDDTDKPCVHLHRQQQAKEDELRQVQSNMVQCKDKNTARLELELNAELE</sequence>
<feature type="non-terminal residue" evidence="1">
    <location>
        <position position="65"/>
    </location>
</feature>
<comment type="caution">
    <text evidence="1">The sequence shown here is derived from an EMBL/GenBank/DDBJ whole genome shotgun (WGS) entry which is preliminary data.</text>
</comment>
<feature type="non-terminal residue" evidence="1">
    <location>
        <position position="1"/>
    </location>
</feature>
<dbReference type="Proteomes" id="UP001529510">
    <property type="component" value="Unassembled WGS sequence"/>
</dbReference>
<protein>
    <submittedName>
        <fullName evidence="1">Uncharacterized protein</fullName>
    </submittedName>
</protein>
<evidence type="ECO:0000313" key="1">
    <source>
        <dbReference type="EMBL" id="KAL0193579.1"/>
    </source>
</evidence>
<accession>A0ABD0R4X6</accession>
<dbReference type="EMBL" id="JAMKFB020000005">
    <property type="protein sequence ID" value="KAL0193579.1"/>
    <property type="molecule type" value="Genomic_DNA"/>
</dbReference>
<organism evidence="1 2">
    <name type="scientific">Cirrhinus mrigala</name>
    <name type="common">Mrigala</name>
    <dbReference type="NCBI Taxonomy" id="683832"/>
    <lineage>
        <taxon>Eukaryota</taxon>
        <taxon>Metazoa</taxon>
        <taxon>Chordata</taxon>
        <taxon>Craniata</taxon>
        <taxon>Vertebrata</taxon>
        <taxon>Euteleostomi</taxon>
        <taxon>Actinopterygii</taxon>
        <taxon>Neopterygii</taxon>
        <taxon>Teleostei</taxon>
        <taxon>Ostariophysi</taxon>
        <taxon>Cypriniformes</taxon>
        <taxon>Cyprinidae</taxon>
        <taxon>Labeoninae</taxon>
        <taxon>Labeonini</taxon>
        <taxon>Cirrhinus</taxon>
    </lineage>
</organism>